<evidence type="ECO:0000256" key="3">
    <source>
        <dbReference type="ARBA" id="ARBA00022553"/>
    </source>
</evidence>
<reference evidence="9" key="1">
    <citation type="journal article" date="2021" name="Mol. Ecol. Resour.">
        <title>Apolygus lucorum genome provides insights into omnivorousness and mesophyll feeding.</title>
        <authorList>
            <person name="Liu Y."/>
            <person name="Liu H."/>
            <person name="Wang H."/>
            <person name="Huang T."/>
            <person name="Liu B."/>
            <person name="Yang B."/>
            <person name="Yin L."/>
            <person name="Li B."/>
            <person name="Zhang Y."/>
            <person name="Zhang S."/>
            <person name="Jiang F."/>
            <person name="Zhang X."/>
            <person name="Ren Y."/>
            <person name="Wang B."/>
            <person name="Wang S."/>
            <person name="Lu Y."/>
            <person name="Wu K."/>
            <person name="Fan W."/>
            <person name="Wang G."/>
        </authorList>
    </citation>
    <scope>NUCLEOTIDE SEQUENCE</scope>
    <source>
        <strain evidence="9">12Hb</strain>
    </source>
</reference>
<keyword evidence="3" id="KW-0597">Phosphoprotein</keyword>
<evidence type="ECO:0000313" key="9">
    <source>
        <dbReference type="EMBL" id="KAF6212193.1"/>
    </source>
</evidence>
<dbReference type="EMBL" id="WIXP02000004">
    <property type="protein sequence ID" value="KAF6212193.1"/>
    <property type="molecule type" value="Genomic_DNA"/>
</dbReference>
<protein>
    <recommendedName>
        <fullName evidence="7">Oxysterol-binding protein</fullName>
    </recommendedName>
</protein>
<dbReference type="GO" id="GO:0005829">
    <property type="term" value="C:cytosol"/>
    <property type="evidence" value="ECO:0007669"/>
    <property type="project" value="TreeGrafter"/>
</dbReference>
<evidence type="ECO:0000256" key="4">
    <source>
        <dbReference type="ARBA" id="ARBA00023055"/>
    </source>
</evidence>
<organism evidence="9 10">
    <name type="scientific">Apolygus lucorum</name>
    <name type="common">Small green plant bug</name>
    <name type="synonym">Lygocoris lucorum</name>
    <dbReference type="NCBI Taxonomy" id="248454"/>
    <lineage>
        <taxon>Eukaryota</taxon>
        <taxon>Metazoa</taxon>
        <taxon>Ecdysozoa</taxon>
        <taxon>Arthropoda</taxon>
        <taxon>Hexapoda</taxon>
        <taxon>Insecta</taxon>
        <taxon>Pterygota</taxon>
        <taxon>Neoptera</taxon>
        <taxon>Paraneoptera</taxon>
        <taxon>Hemiptera</taxon>
        <taxon>Heteroptera</taxon>
        <taxon>Panheteroptera</taxon>
        <taxon>Cimicomorpha</taxon>
        <taxon>Miridae</taxon>
        <taxon>Mirini</taxon>
        <taxon>Apolygus</taxon>
    </lineage>
</organism>
<evidence type="ECO:0000256" key="6">
    <source>
        <dbReference type="RuleBase" id="RU003844"/>
    </source>
</evidence>
<comment type="similarity">
    <text evidence="1 6">Belongs to the OSBP family.</text>
</comment>
<dbReference type="AlphaFoldDB" id="A0A6A4JXQ4"/>
<dbReference type="Pfam" id="PF00169">
    <property type="entry name" value="PH"/>
    <property type="match status" value="1"/>
</dbReference>
<feature type="region of interest" description="Disordered" evidence="8">
    <location>
        <begin position="237"/>
        <end position="263"/>
    </location>
</feature>
<dbReference type="Gene3D" id="2.40.160.120">
    <property type="match status" value="1"/>
</dbReference>
<dbReference type="InterPro" id="IPR011993">
    <property type="entry name" value="PH-like_dom_sf"/>
</dbReference>
<dbReference type="InterPro" id="IPR000648">
    <property type="entry name" value="Oxysterol-bd"/>
</dbReference>
<keyword evidence="2 7" id="KW-0813">Transport</keyword>
<dbReference type="SMART" id="SM00233">
    <property type="entry name" value="PH"/>
    <property type="match status" value="1"/>
</dbReference>
<dbReference type="PROSITE" id="PS01013">
    <property type="entry name" value="OSBP"/>
    <property type="match status" value="1"/>
</dbReference>
<evidence type="ECO:0000256" key="1">
    <source>
        <dbReference type="ARBA" id="ARBA00008842"/>
    </source>
</evidence>
<dbReference type="InterPro" id="IPR018494">
    <property type="entry name" value="Oxysterol-bd_CS"/>
</dbReference>
<dbReference type="GO" id="GO:0097038">
    <property type="term" value="C:perinuclear endoplasmic reticulum"/>
    <property type="evidence" value="ECO:0007669"/>
    <property type="project" value="TreeGrafter"/>
</dbReference>
<feature type="region of interest" description="Disordered" evidence="8">
    <location>
        <begin position="581"/>
        <end position="602"/>
    </location>
</feature>
<dbReference type="SUPFAM" id="SSF50729">
    <property type="entry name" value="PH domain-like"/>
    <property type="match status" value="1"/>
</dbReference>
<evidence type="ECO:0000256" key="5">
    <source>
        <dbReference type="ARBA" id="ARBA00023121"/>
    </source>
</evidence>
<evidence type="ECO:0000256" key="7">
    <source>
        <dbReference type="RuleBase" id="RU003845"/>
    </source>
</evidence>
<dbReference type="PANTHER" id="PTHR10972:SF205">
    <property type="entry name" value="OXYSTEROL-BINDING PROTEIN 1"/>
    <property type="match status" value="1"/>
</dbReference>
<dbReference type="PANTHER" id="PTHR10972">
    <property type="entry name" value="OXYSTEROL-BINDING PROTEIN-RELATED"/>
    <property type="match status" value="1"/>
</dbReference>
<dbReference type="GO" id="GO:0120009">
    <property type="term" value="P:intermembrane lipid transfer"/>
    <property type="evidence" value="ECO:0007669"/>
    <property type="project" value="UniProtKB-ARBA"/>
</dbReference>
<dbReference type="InterPro" id="IPR001849">
    <property type="entry name" value="PH_domain"/>
</dbReference>
<keyword evidence="5" id="KW-0446">Lipid-binding</keyword>
<name>A0A6A4JXQ4_APOLU</name>
<sequence length="635" mass="72618">MSGWLFKWTNYLRGYEKRWFILSNGYLSYYRNQEEMDHTCRGTLSLQGAVVEFDESNKFVISNGETFHVRAINDQDKQKWVDALIQSKDLLTVSKSDVHIGEENSMSSIIATLTRKQEDVKTCHEVVSRHGQELQETFSKMKNVNTNPANYAKELEERMEMFCSSTSVLIKACADYTHQSGKVVDLITKTKHLARISSSEDESQVYYDCEDVEPSSEASHSFVDNIRVHKLYSAVVSKDDQAGPSSSPGGPRRKRVPDRPPVPMNIWSTLKNAVNSDMSKMALPVAFSEPLSALQRLNEDFEYSEILDKASNVDDPGEQLAYVAGFAVSAYSNSSNRVTKPFNPLLGETFECDRTDDRGWKSISEQVSHHPPISAVHCEGRQWECWQEQSLITKFRGQYLQITPVGEVNLKFHSGRRYIWKKVTTNIRNIIFGKLYVDHEGEMEIKCHTTGFKCKITFILPGFFSGEQNKIKGVVTDAKNNTQYHINGGYESRVEIIKASDLVKGKRGKTLSTIPPLIVWEKEASPPDSEKYYCFTLFACQLNEIEDGVAPTDSRHRPDQRLMEEGKWDAANELKLALEEAQRKRGQESKPPHKPVWFSQQKDPDTKTVMYKHNGDYWECKKKKDWKRCPQIFTA</sequence>
<accession>A0A6A4JXQ4</accession>
<keyword evidence="10" id="KW-1185">Reference proteome</keyword>
<proteinExistence type="inferred from homology"/>
<dbReference type="FunFam" id="2.40.160.120:FF:000001">
    <property type="entry name" value="Oxysterol-binding protein"/>
    <property type="match status" value="1"/>
</dbReference>
<dbReference type="OrthoDB" id="1854502at2759"/>
<dbReference type="GO" id="GO:0005886">
    <property type="term" value="C:plasma membrane"/>
    <property type="evidence" value="ECO:0007669"/>
    <property type="project" value="TreeGrafter"/>
</dbReference>
<comment type="caution">
    <text evidence="9">The sequence shown here is derived from an EMBL/GenBank/DDBJ whole genome shotgun (WGS) entry which is preliminary data.</text>
</comment>
<dbReference type="Pfam" id="PF01237">
    <property type="entry name" value="Oxysterol_BP"/>
    <property type="match status" value="1"/>
</dbReference>
<dbReference type="PROSITE" id="PS50003">
    <property type="entry name" value="PH_DOMAIN"/>
    <property type="match status" value="1"/>
</dbReference>
<dbReference type="InterPro" id="IPR037239">
    <property type="entry name" value="OSBP_sf"/>
</dbReference>
<feature type="compositionally biased region" description="Basic and acidic residues" evidence="8">
    <location>
        <begin position="581"/>
        <end position="591"/>
    </location>
</feature>
<keyword evidence="4 7" id="KW-0445">Lipid transport</keyword>
<gene>
    <name evidence="9" type="ORF">GE061_012714</name>
</gene>
<dbReference type="SUPFAM" id="SSF144000">
    <property type="entry name" value="Oxysterol-binding protein-like"/>
    <property type="match status" value="1"/>
</dbReference>
<evidence type="ECO:0000313" key="10">
    <source>
        <dbReference type="Proteomes" id="UP000466442"/>
    </source>
</evidence>
<evidence type="ECO:0000256" key="8">
    <source>
        <dbReference type="SAM" id="MobiDB-lite"/>
    </source>
</evidence>
<dbReference type="GO" id="GO:0032934">
    <property type="term" value="F:sterol binding"/>
    <property type="evidence" value="ECO:0007669"/>
    <property type="project" value="TreeGrafter"/>
</dbReference>
<dbReference type="Gene3D" id="2.30.29.30">
    <property type="entry name" value="Pleckstrin-homology domain (PH domain)/Phosphotyrosine-binding domain (PTB)"/>
    <property type="match status" value="1"/>
</dbReference>
<evidence type="ECO:0000256" key="2">
    <source>
        <dbReference type="ARBA" id="ARBA00022448"/>
    </source>
</evidence>
<dbReference type="Proteomes" id="UP000466442">
    <property type="component" value="Unassembled WGS sequence"/>
</dbReference>